<keyword evidence="2" id="KW-1185">Reference proteome</keyword>
<name>A0A927MYL8_9ACTN</name>
<gene>
    <name evidence="1" type="ORF">HEB94_005754</name>
</gene>
<evidence type="ECO:0000313" key="1">
    <source>
        <dbReference type="EMBL" id="MBE1608906.1"/>
    </source>
</evidence>
<comment type="caution">
    <text evidence="1">The sequence shown here is derived from an EMBL/GenBank/DDBJ whole genome shotgun (WGS) entry which is preliminary data.</text>
</comment>
<evidence type="ECO:0000313" key="2">
    <source>
        <dbReference type="Proteomes" id="UP000638648"/>
    </source>
</evidence>
<organism evidence="1 2">
    <name type="scientific">Actinopolymorpha pittospori</name>
    <dbReference type="NCBI Taxonomy" id="648752"/>
    <lineage>
        <taxon>Bacteria</taxon>
        <taxon>Bacillati</taxon>
        <taxon>Actinomycetota</taxon>
        <taxon>Actinomycetes</taxon>
        <taxon>Propionibacteriales</taxon>
        <taxon>Actinopolymorphaceae</taxon>
        <taxon>Actinopolymorpha</taxon>
    </lineage>
</organism>
<sequence>MADVANVPKLAVLTTQAVRRHNRALAAVADPATYNPFVISGPCAPCPSGRRHPHIEEGAYEPAHPRQRLLQRQRLQLCSRR</sequence>
<dbReference type="EMBL" id="JADBEM010000001">
    <property type="protein sequence ID" value="MBE1608906.1"/>
    <property type="molecule type" value="Genomic_DNA"/>
</dbReference>
<dbReference type="AlphaFoldDB" id="A0A927MYL8"/>
<reference evidence="1" key="1">
    <citation type="submission" date="2020-10" db="EMBL/GenBank/DDBJ databases">
        <title>Sequencing the genomes of 1000 actinobacteria strains.</title>
        <authorList>
            <person name="Klenk H.-P."/>
        </authorList>
    </citation>
    <scope>NUCLEOTIDE SEQUENCE</scope>
    <source>
        <strain evidence="1">DSM 45354</strain>
    </source>
</reference>
<dbReference type="Proteomes" id="UP000638648">
    <property type="component" value="Unassembled WGS sequence"/>
</dbReference>
<accession>A0A927MYL8</accession>
<proteinExistence type="predicted"/>
<protein>
    <submittedName>
        <fullName evidence="1">Uncharacterized protein</fullName>
    </submittedName>
</protein>